<comment type="caution">
    <text evidence="3">The sequence shown here is derived from an EMBL/GenBank/DDBJ whole genome shotgun (WGS) entry which is preliminary data.</text>
</comment>
<gene>
    <name evidence="3" type="ORF">DO97_06000</name>
</gene>
<evidence type="ECO:0000256" key="1">
    <source>
        <dbReference type="PROSITE-ProRule" id="PRU00110"/>
    </source>
</evidence>
<evidence type="ECO:0000259" key="2">
    <source>
        <dbReference type="PROSITE" id="PS50894"/>
    </source>
</evidence>
<feature type="domain" description="HPt" evidence="2">
    <location>
        <begin position="28"/>
        <end position="122"/>
    </location>
</feature>
<dbReference type="Pfam" id="PF01627">
    <property type="entry name" value="Hpt"/>
    <property type="match status" value="1"/>
</dbReference>
<dbReference type="STRING" id="1497020.DO97_06000"/>
<sequence length="122" mass="13351">MQEPSHQNDPPSENPINWEFLHQLSDGDTEFQMELLDVFVTDTQSNLDLIKTAIAAQDCRGVEQSAHRIKGASGSLGITAMQSVAATLEDQARDQQLTDAIELLSRLEWLLQTVEAAGSLAS</sequence>
<evidence type="ECO:0000313" key="4">
    <source>
        <dbReference type="Proteomes" id="UP000030170"/>
    </source>
</evidence>
<name>A0A098TNJ4_9CYAN</name>
<dbReference type="GO" id="GO:0000160">
    <property type="term" value="P:phosphorelay signal transduction system"/>
    <property type="evidence" value="ECO:0007669"/>
    <property type="project" value="InterPro"/>
</dbReference>
<dbReference type="PROSITE" id="PS50894">
    <property type="entry name" value="HPT"/>
    <property type="match status" value="1"/>
</dbReference>
<organism evidence="3 4">
    <name type="scientific">Neosynechococcus sphagnicola sy1</name>
    <dbReference type="NCBI Taxonomy" id="1497020"/>
    <lineage>
        <taxon>Bacteria</taxon>
        <taxon>Bacillati</taxon>
        <taxon>Cyanobacteriota</taxon>
        <taxon>Cyanophyceae</taxon>
        <taxon>Neosynechococcales</taxon>
        <taxon>Neosynechococcaceae</taxon>
        <taxon>Neosynechococcus</taxon>
    </lineage>
</organism>
<dbReference type="AlphaFoldDB" id="A0A098TNJ4"/>
<feature type="modified residue" description="Phosphohistidine" evidence="1">
    <location>
        <position position="67"/>
    </location>
</feature>
<dbReference type="EMBL" id="JJML01000002">
    <property type="protein sequence ID" value="KGF73900.1"/>
    <property type="molecule type" value="Genomic_DNA"/>
</dbReference>
<dbReference type="SUPFAM" id="SSF47226">
    <property type="entry name" value="Histidine-containing phosphotransfer domain, HPT domain"/>
    <property type="match status" value="1"/>
</dbReference>
<protein>
    <recommendedName>
        <fullName evidence="2">HPt domain-containing protein</fullName>
    </recommendedName>
</protein>
<reference evidence="3 4" key="1">
    <citation type="journal article" date="2014" name="Mol. Ecol.">
        <title>Evolution of Synechococcus.</title>
        <authorList>
            <person name="Dvorak P."/>
            <person name="Casamatta D."/>
            <person name="Hasler P."/>
            <person name="Poulickova A."/>
            <person name="Ondrej V."/>
            <person name="Sanges R."/>
        </authorList>
    </citation>
    <scope>NUCLEOTIDE SEQUENCE [LARGE SCALE GENOMIC DNA]</scope>
    <source>
        <strain evidence="3 4">CAUP A 1101</strain>
    </source>
</reference>
<dbReference type="InterPro" id="IPR036641">
    <property type="entry name" value="HPT_dom_sf"/>
</dbReference>
<dbReference type="CDD" id="cd00088">
    <property type="entry name" value="HPT"/>
    <property type="match status" value="1"/>
</dbReference>
<accession>A0A098TNJ4</accession>
<evidence type="ECO:0000313" key="3">
    <source>
        <dbReference type="EMBL" id="KGF73900.1"/>
    </source>
</evidence>
<proteinExistence type="predicted"/>
<dbReference type="SMART" id="SM00073">
    <property type="entry name" value="HPT"/>
    <property type="match status" value="1"/>
</dbReference>
<dbReference type="Gene3D" id="1.20.120.160">
    <property type="entry name" value="HPT domain"/>
    <property type="match status" value="1"/>
</dbReference>
<keyword evidence="4" id="KW-1185">Reference proteome</keyword>
<dbReference type="InterPro" id="IPR008207">
    <property type="entry name" value="Sig_transdc_His_kin_Hpt_dom"/>
</dbReference>
<dbReference type="Proteomes" id="UP000030170">
    <property type="component" value="Unassembled WGS sequence"/>
</dbReference>
<keyword evidence="1" id="KW-0597">Phosphoprotein</keyword>